<reference evidence="5 7" key="2">
    <citation type="journal article" date="2013" name="Nature">
        <title>Insights into bilaterian evolution from three spiralian genomes.</title>
        <authorList>
            <person name="Simakov O."/>
            <person name="Marletaz F."/>
            <person name="Cho S.J."/>
            <person name="Edsinger-Gonzales E."/>
            <person name="Havlak P."/>
            <person name="Hellsten U."/>
            <person name="Kuo D.H."/>
            <person name="Larsson T."/>
            <person name="Lv J."/>
            <person name="Arendt D."/>
            <person name="Savage R."/>
            <person name="Osoegawa K."/>
            <person name="de Jong P."/>
            <person name="Grimwood J."/>
            <person name="Chapman J.A."/>
            <person name="Shapiro H."/>
            <person name="Aerts A."/>
            <person name="Otillar R.P."/>
            <person name="Terry A.Y."/>
            <person name="Boore J.L."/>
            <person name="Grigoriev I.V."/>
            <person name="Lindberg D.R."/>
            <person name="Seaver E.C."/>
            <person name="Weisblat D.A."/>
            <person name="Putnam N.H."/>
            <person name="Rokhsar D.S."/>
        </authorList>
    </citation>
    <scope>NUCLEOTIDE SEQUENCE</scope>
</reference>
<dbReference type="OrthoDB" id="17687at2759"/>
<feature type="region of interest" description="Disordered" evidence="3">
    <location>
        <begin position="1003"/>
        <end position="1028"/>
    </location>
</feature>
<evidence type="ECO:0000259" key="4">
    <source>
        <dbReference type="PROSITE" id="PS50086"/>
    </source>
</evidence>
<dbReference type="HOGENOM" id="CLU_003535_0_1_1"/>
<dbReference type="EMBL" id="AMQM01002797">
    <property type="status" value="NOT_ANNOTATED_CDS"/>
    <property type="molecule type" value="Genomic_DNA"/>
</dbReference>
<protein>
    <recommendedName>
        <fullName evidence="4">Rab-GAP TBC domain-containing protein</fullName>
    </recommendedName>
</protein>
<evidence type="ECO:0000256" key="3">
    <source>
        <dbReference type="SAM" id="MobiDB-lite"/>
    </source>
</evidence>
<dbReference type="Pfam" id="PF02893">
    <property type="entry name" value="GRAM"/>
    <property type="match status" value="1"/>
</dbReference>
<dbReference type="InterPro" id="IPR011992">
    <property type="entry name" value="EF-hand-dom_pair"/>
</dbReference>
<evidence type="ECO:0000313" key="7">
    <source>
        <dbReference type="Proteomes" id="UP000015101"/>
    </source>
</evidence>
<dbReference type="InterPro" id="IPR011993">
    <property type="entry name" value="PH-like_dom_sf"/>
</dbReference>
<reference evidence="7" key="1">
    <citation type="submission" date="2012-12" db="EMBL/GenBank/DDBJ databases">
        <authorList>
            <person name="Hellsten U."/>
            <person name="Grimwood J."/>
            <person name="Chapman J.A."/>
            <person name="Shapiro H."/>
            <person name="Aerts A."/>
            <person name="Otillar R.P."/>
            <person name="Terry A.Y."/>
            <person name="Boore J.L."/>
            <person name="Simakov O."/>
            <person name="Marletaz F."/>
            <person name="Cho S.-J."/>
            <person name="Edsinger-Gonzales E."/>
            <person name="Havlak P."/>
            <person name="Kuo D.-H."/>
            <person name="Larsson T."/>
            <person name="Lv J."/>
            <person name="Arendt D."/>
            <person name="Savage R."/>
            <person name="Osoegawa K."/>
            <person name="de Jong P."/>
            <person name="Lindberg D.R."/>
            <person name="Seaver E.C."/>
            <person name="Weisblat D.A."/>
            <person name="Putnam N.H."/>
            <person name="Grigoriev I.V."/>
            <person name="Rokhsar D.S."/>
        </authorList>
    </citation>
    <scope>NUCLEOTIDE SEQUENCE</scope>
</reference>
<evidence type="ECO:0000256" key="1">
    <source>
        <dbReference type="ARBA" id="ARBA00022468"/>
    </source>
</evidence>
<dbReference type="SMART" id="SM00164">
    <property type="entry name" value="TBC"/>
    <property type="match status" value="1"/>
</dbReference>
<gene>
    <name evidence="6" type="primary">20211539</name>
    <name evidence="5" type="ORF">HELRODRAFT_190267</name>
</gene>
<dbReference type="InterPro" id="IPR004182">
    <property type="entry name" value="GRAM"/>
</dbReference>
<evidence type="ECO:0000256" key="2">
    <source>
        <dbReference type="ARBA" id="ARBA00022737"/>
    </source>
</evidence>
<dbReference type="InterPro" id="IPR000195">
    <property type="entry name" value="Rab-GAP-TBC_dom"/>
</dbReference>
<dbReference type="EnsemblMetazoa" id="HelroT190267">
    <property type="protein sequence ID" value="HelroP190267"/>
    <property type="gene ID" value="HelroG190267"/>
</dbReference>
<dbReference type="Gene3D" id="1.10.8.270">
    <property type="entry name" value="putative rabgap domain of human tbc1 domain family member 14 like domains"/>
    <property type="match status" value="1"/>
</dbReference>
<dbReference type="PANTHER" id="PTHR47666:SF1">
    <property type="entry name" value="PROTEIN VASCULAR ASSOCIATED DEATH 1, CHLOROPLASTIC"/>
    <property type="match status" value="1"/>
</dbReference>
<dbReference type="FunCoup" id="T1FRU2">
    <property type="interactions" value="904"/>
</dbReference>
<dbReference type="CTD" id="20211539"/>
<dbReference type="EMBL" id="KB095858">
    <property type="protein sequence ID" value="ESO10999.1"/>
    <property type="molecule type" value="Genomic_DNA"/>
</dbReference>
<dbReference type="Gene3D" id="1.10.238.10">
    <property type="entry name" value="EF-hand"/>
    <property type="match status" value="1"/>
</dbReference>
<dbReference type="Proteomes" id="UP000015101">
    <property type="component" value="Unassembled WGS sequence"/>
</dbReference>
<keyword evidence="2" id="KW-0677">Repeat</keyword>
<evidence type="ECO:0000313" key="6">
    <source>
        <dbReference type="EnsemblMetazoa" id="HelroP190267"/>
    </source>
</evidence>
<proteinExistence type="predicted"/>
<dbReference type="GeneID" id="20211539"/>
<organism evidence="6 7">
    <name type="scientific">Helobdella robusta</name>
    <name type="common">Californian leech</name>
    <dbReference type="NCBI Taxonomy" id="6412"/>
    <lineage>
        <taxon>Eukaryota</taxon>
        <taxon>Metazoa</taxon>
        <taxon>Spiralia</taxon>
        <taxon>Lophotrochozoa</taxon>
        <taxon>Annelida</taxon>
        <taxon>Clitellata</taxon>
        <taxon>Hirudinea</taxon>
        <taxon>Rhynchobdellida</taxon>
        <taxon>Glossiphoniidae</taxon>
        <taxon>Helobdella</taxon>
    </lineage>
</organism>
<sequence length="1247" mass="139921">MWIKPEEVLLAGALWSQEQANPYFVLQQRKGKGLTGLLVGTLDSVLDSRASNYRILHQTEDSDISYDSFESKSEMREFILCKVQSLIANNNIKNTSDSMSMATVKFRRLFNMPAEEKLVSYYSCSLIKSGVPRQGWMYLSVNHLSFYSFMLGKEAKLIIMWADVVYSFSMFLQIEATFQLMQQLANMAMKQLITEEGFEEDRSLPQKVNTRKPKKYSVKRDIEARVRSETFRWLGISGWMDGKMTERMKECKNERNVRMKECKNERISLFNLPLSIRLDGEAECMLWTPYNKQHVWGILYVASGFVCFRSRIRNLVSVIIPLSEANFLFANLLDRDFVLERISDLLCNLPESATTASQLLSSSSSMTYSLKSAYDDGAAGADDDCAGGLRRRRSFGDGGCSISSSGGHDGLKLTPALRGLFSRKDGWKRRNEVSVKEQVKMQLWMVHFEEYGRGVSMYRTHEGHNLILNGVPDDLRAEVWMVSSGAIHEMAANQGLYRKLLADTSTMVNFTTEEIERDLHRSLPEHPAYQDEVGLSALRRVLTANAYRNPTIGYCQGINMVTSVLLLYLNEEEAFFLLSAICDRLLPDYYNVKVVGVLVDQGVFSELIERYMSQLSGQLDKLNLISLISLSWFLTIFLSVLPFEQALNIMDCFFYDGAKVIFIISLMIMDYLKDDLINCGDEGGALLLVNHFINSLTGRNPRIYHSKNPDCLESKMRDSDDGGESIRGKYEKAFSSDNGDDRPLDVSALIYQAYSKFGQITNEEINKLRLKHRIKVVQSLEDSSMKNVLSSISNETSFSHDIFDKFDPRKPFYEQYTLPFEQFRTLFLALLPWGCGSLGDVLALRSFRLVDEKQDGLVNFRGFVHVLGPIMSSDIFEKLSFIYRLHLPPALLDDECADLTRQIQQWMLWNISYRVQTRRRKNSSTAAEATAAAAASAAAMMTSTSPPRSHTIFFSLDIDNYNDDSASTASSSITTASNAAAAITTTTNAASTAASTSATAASTSTTAADVSVKPHSKERNADGTISCKNRSKQLPNMRQDQFIQLCKTMYGMFLNAPNEQSLYHSIATVASLLLQIGEAGKKIRKLKAANQTSSSCTLDQLLVRSKHSSASDINSIPCVIGFLPANELLPFEVTNQLGGSLISQVENISNIPNDDDVINSIPKNNCLNDGCSITAADNSQSNNMTTPISNAEDDDWSITFEQFVASMLTEPPIVTFFENQSSLKDLISTYQSRKFTRQTHAVSCSFD</sequence>
<dbReference type="PROSITE" id="PS50086">
    <property type="entry name" value="TBC_RABGAP"/>
    <property type="match status" value="1"/>
</dbReference>
<dbReference type="InterPro" id="IPR035969">
    <property type="entry name" value="Rab-GAP_TBC_sf"/>
</dbReference>
<dbReference type="eggNOG" id="KOG4347">
    <property type="taxonomic scope" value="Eukaryota"/>
</dbReference>
<feature type="domain" description="Rab-GAP TBC" evidence="4">
    <location>
        <begin position="470"/>
        <end position="657"/>
    </location>
</feature>
<dbReference type="KEGG" id="hro:HELRODRAFT_190267"/>
<dbReference type="STRING" id="6412.T1FRU2"/>
<dbReference type="Gene3D" id="2.30.29.30">
    <property type="entry name" value="Pleckstrin-homology domain (PH domain)/Phosphotyrosine-binding domain (PTB)"/>
    <property type="match status" value="2"/>
</dbReference>
<dbReference type="GO" id="GO:0005096">
    <property type="term" value="F:GTPase activator activity"/>
    <property type="evidence" value="ECO:0000318"/>
    <property type="project" value="GO_Central"/>
</dbReference>
<dbReference type="RefSeq" id="XP_009011268.1">
    <property type="nucleotide sequence ID" value="XM_009013020.1"/>
</dbReference>
<name>T1FRU2_HELRO</name>
<evidence type="ECO:0000313" key="5">
    <source>
        <dbReference type="EMBL" id="ESO10999.1"/>
    </source>
</evidence>
<dbReference type="Pfam" id="PF00566">
    <property type="entry name" value="RabGAP-TBC"/>
    <property type="match status" value="1"/>
</dbReference>
<dbReference type="Gene3D" id="1.10.472.80">
    <property type="entry name" value="Ypt/Rab-GAP domain of gyp1p, domain 3"/>
    <property type="match status" value="1"/>
</dbReference>
<reference evidence="6" key="3">
    <citation type="submission" date="2015-06" db="UniProtKB">
        <authorList>
            <consortium name="EnsemblMetazoa"/>
        </authorList>
    </citation>
    <scope>IDENTIFICATION</scope>
</reference>
<dbReference type="AlphaFoldDB" id="T1FRU2"/>
<dbReference type="SMART" id="SM00568">
    <property type="entry name" value="GRAM"/>
    <property type="match status" value="2"/>
</dbReference>
<dbReference type="InParanoid" id="T1FRU2"/>
<dbReference type="OMA" id="HMCFYAY"/>
<keyword evidence="1" id="KW-0343">GTPase activation</keyword>
<dbReference type="SUPFAM" id="SSF47923">
    <property type="entry name" value="Ypt/Rab-GAP domain of gyp1p"/>
    <property type="match status" value="2"/>
</dbReference>
<dbReference type="SUPFAM" id="SSF47473">
    <property type="entry name" value="EF-hand"/>
    <property type="match status" value="1"/>
</dbReference>
<accession>T1FRU2</accession>
<keyword evidence="7" id="KW-1185">Reference proteome</keyword>
<dbReference type="PANTHER" id="PTHR47666">
    <property type="entry name" value="PROTEIN VASCULAR ASSOCIATED DEATH 1, CHLOROPLASTIC"/>
    <property type="match status" value="1"/>
</dbReference>
<dbReference type="FunFam" id="1.10.8.270:FF:000002">
    <property type="entry name" value="TBC1 domain family member 9B"/>
    <property type="match status" value="1"/>
</dbReference>